<dbReference type="EMBL" id="CASHSV030000311">
    <property type="protein sequence ID" value="CAJ2661201.1"/>
    <property type="molecule type" value="Genomic_DNA"/>
</dbReference>
<dbReference type="Proteomes" id="UP001177021">
    <property type="component" value="Unassembled WGS sequence"/>
</dbReference>
<name>A0ACB0KY23_TRIPR</name>
<evidence type="ECO:0000313" key="1">
    <source>
        <dbReference type="EMBL" id="CAJ2661201.1"/>
    </source>
</evidence>
<comment type="caution">
    <text evidence="1">The sequence shown here is derived from an EMBL/GenBank/DDBJ whole genome shotgun (WGS) entry which is preliminary data.</text>
</comment>
<accession>A0ACB0KY23</accession>
<keyword evidence="2" id="KW-1185">Reference proteome</keyword>
<protein>
    <submittedName>
        <fullName evidence="1">Uncharacterized protein</fullName>
    </submittedName>
</protein>
<evidence type="ECO:0000313" key="2">
    <source>
        <dbReference type="Proteomes" id="UP001177021"/>
    </source>
</evidence>
<organism evidence="1 2">
    <name type="scientific">Trifolium pratense</name>
    <name type="common">Red clover</name>
    <dbReference type="NCBI Taxonomy" id="57577"/>
    <lineage>
        <taxon>Eukaryota</taxon>
        <taxon>Viridiplantae</taxon>
        <taxon>Streptophyta</taxon>
        <taxon>Embryophyta</taxon>
        <taxon>Tracheophyta</taxon>
        <taxon>Spermatophyta</taxon>
        <taxon>Magnoliopsida</taxon>
        <taxon>eudicotyledons</taxon>
        <taxon>Gunneridae</taxon>
        <taxon>Pentapetalae</taxon>
        <taxon>rosids</taxon>
        <taxon>fabids</taxon>
        <taxon>Fabales</taxon>
        <taxon>Fabaceae</taxon>
        <taxon>Papilionoideae</taxon>
        <taxon>50 kb inversion clade</taxon>
        <taxon>NPAAA clade</taxon>
        <taxon>Hologalegina</taxon>
        <taxon>IRL clade</taxon>
        <taxon>Trifolieae</taxon>
        <taxon>Trifolium</taxon>
    </lineage>
</organism>
<reference evidence="1" key="1">
    <citation type="submission" date="2023-10" db="EMBL/GenBank/DDBJ databases">
        <authorList>
            <person name="Rodriguez Cubillos JULIANA M."/>
            <person name="De Vega J."/>
        </authorList>
    </citation>
    <scope>NUCLEOTIDE SEQUENCE</scope>
</reference>
<gene>
    <name evidence="1" type="ORF">MILVUS5_LOCUS26969</name>
</gene>
<proteinExistence type="predicted"/>
<sequence>MAQFLNFRNFLFFPSLPLSSKPSPHFRFLSTLVSSSSSSRRRNVNVPPLHLRRRYTKTTTTPMVELEETTSFGTSGFNKRRAEGTDKTDLPKKNLQLKVRKLNPINTISYVQILGTGMDTQDTSPAVMLFFDKQRFIFNAGEGLQRFCTEHRIKLSKIDHIFLSRVCSETAGGLPGLLLTLAGMGDEGMSVNIWGPSDLKYLVDAMRSFIPNAAMVHTKSFGPTFSTNESTVQCQNDPIVLVDDEVVKISAIILQPCRSPSQKTDHSTDIVDSPNGKKLSAAKPGDMSVVYVCELPEIKGKFDPEKAKALGLRPGPKYRELQLGNSVESDRQNVMVHPSDVMDPSIPGPIVLVVDCPTESHLEAMLSAKSLATYGDQVGNLPKADRSVSCVIHLTPESVVSCSNYQNWMKTFGSAQHIMAGHEKKNVEVPILKASARTATRLNYLCPRFFPAPGFWSLANQNCSKPGSLASSEDSLSALSNVISAENLLKFTLRPYVNLGLDRSSIPTKVSSSEIIDELLSEIPEVVEAAQQVSQLCQDSSQTKEDTVPVADHQMVIEEPWLCEDGITPACLENIRRDDLEIVLLGTGSSQPSKYRNVTSIYINLFSKGGVLLDCGEGTLGQLKRRYGVSGADDVVKSLTCIWISHIHADHHTGLARILALRRDLLRGVPHEPVLVVGPRKLKRYLDAYQRLEDLDMLFLDCKHTLAASLDDFENDMQETVKSQDLSNNNAEINASKVDSTLFAKGSQMQSYWKRPGSPVDKDAVYPLLRKLKGVIQEAGLSALISFPVVHCPQSYGVVLKAEERINSVGKVIPGWKIVYSGDTRPCPELIEASRDATVLIHEATFEEGMVEEAIAKNHSTTNEAIEMGEKANVYRIILTHFSQRYPKIPVFDKAHMDKTCIAFDLMSINIADLAVLPKVLPYLKLLFRNDMIVDESDDVVVDVAASAS</sequence>